<keyword evidence="3 6" id="KW-0812">Transmembrane</keyword>
<evidence type="ECO:0000256" key="2">
    <source>
        <dbReference type="ARBA" id="ARBA00006143"/>
    </source>
</evidence>
<reference evidence="8 9" key="1">
    <citation type="submission" date="2019-02" db="EMBL/GenBank/DDBJ databases">
        <title>Sequencing the genomes of 1000 actinobacteria strains.</title>
        <authorList>
            <person name="Klenk H.-P."/>
        </authorList>
    </citation>
    <scope>NUCLEOTIDE SEQUENCE [LARGE SCALE GENOMIC DNA]</scope>
    <source>
        <strain evidence="8 9">DSM 18319</strain>
    </source>
</reference>
<dbReference type="RefSeq" id="WP_130505271.1">
    <property type="nucleotide sequence ID" value="NZ_SHLC01000001.1"/>
</dbReference>
<dbReference type="InterPro" id="IPR051790">
    <property type="entry name" value="Cytochrome_c-biogenesis_DsbD"/>
</dbReference>
<keyword evidence="4 6" id="KW-1133">Transmembrane helix</keyword>
<evidence type="ECO:0000256" key="1">
    <source>
        <dbReference type="ARBA" id="ARBA00004141"/>
    </source>
</evidence>
<feature type="transmembrane region" description="Helical" evidence="6">
    <location>
        <begin position="244"/>
        <end position="263"/>
    </location>
</feature>
<feature type="transmembrane region" description="Helical" evidence="6">
    <location>
        <begin position="45"/>
        <end position="68"/>
    </location>
</feature>
<feature type="transmembrane region" description="Helical" evidence="6">
    <location>
        <begin position="190"/>
        <end position="213"/>
    </location>
</feature>
<evidence type="ECO:0000313" key="9">
    <source>
        <dbReference type="Proteomes" id="UP000291483"/>
    </source>
</evidence>
<comment type="caution">
    <text evidence="8">The sequence shown here is derived from an EMBL/GenBank/DDBJ whole genome shotgun (WGS) entry which is preliminary data.</text>
</comment>
<dbReference type="EMBL" id="SHLC01000001">
    <property type="protein sequence ID" value="RZU64832.1"/>
    <property type="molecule type" value="Genomic_DNA"/>
</dbReference>
<feature type="transmembrane region" description="Helical" evidence="6">
    <location>
        <begin position="111"/>
        <end position="139"/>
    </location>
</feature>
<name>A0A4Q8AK07_9MICO</name>
<evidence type="ECO:0000256" key="6">
    <source>
        <dbReference type="SAM" id="Phobius"/>
    </source>
</evidence>
<gene>
    <name evidence="8" type="ORF">EV379_1141</name>
</gene>
<feature type="transmembrane region" description="Helical" evidence="6">
    <location>
        <begin position="6"/>
        <end position="33"/>
    </location>
</feature>
<dbReference type="AlphaFoldDB" id="A0A4Q8AK07"/>
<sequence length="286" mass="29197">MDIGYLGALLGGVLSLLSPCSVMLLPAFFAYAFTDPATLVARTGLFYLGLVTTLVPLGVLAGAVGAFLLANQGLLVTIAAIVVIALGIVQILGIQLPTLGRRESKDTGSSIAVYLLGAAYGVAGVCTGPILGSVLTIAAVGANPVYGGILLAIYALGMTLPLLVLALAWKRIQRGRTAWLRPRLVHIGRWTNSWHAIISGALSLGLGVFLLVIGADGVGAGLPTSTLFAIESWVAETGASVPNLVVMIAALVLACAAGGVAVIRRRRQAARTAIVPGAEASVPNTR</sequence>
<protein>
    <submittedName>
        <fullName evidence="8">Cytochrome c biogenesis protein CcdA</fullName>
    </submittedName>
</protein>
<dbReference type="PANTHER" id="PTHR31272:SF4">
    <property type="entry name" value="CYTOCHROME C-TYPE BIOGENESIS PROTEIN HI_1454-RELATED"/>
    <property type="match status" value="1"/>
</dbReference>
<feature type="transmembrane region" description="Helical" evidence="6">
    <location>
        <begin position="145"/>
        <end position="169"/>
    </location>
</feature>
<dbReference type="PANTHER" id="PTHR31272">
    <property type="entry name" value="CYTOCHROME C-TYPE BIOGENESIS PROTEIN HI_1454-RELATED"/>
    <property type="match status" value="1"/>
</dbReference>
<comment type="subcellular location">
    <subcellularLocation>
        <location evidence="1">Membrane</location>
        <topology evidence="1">Multi-pass membrane protein</topology>
    </subcellularLocation>
</comment>
<proteinExistence type="inferred from homology"/>
<feature type="transmembrane region" description="Helical" evidence="6">
    <location>
        <begin position="74"/>
        <end position="99"/>
    </location>
</feature>
<keyword evidence="9" id="KW-1185">Reference proteome</keyword>
<evidence type="ECO:0000313" key="8">
    <source>
        <dbReference type="EMBL" id="RZU64832.1"/>
    </source>
</evidence>
<dbReference type="GO" id="GO:0017004">
    <property type="term" value="P:cytochrome complex assembly"/>
    <property type="evidence" value="ECO:0007669"/>
    <property type="project" value="InterPro"/>
</dbReference>
<evidence type="ECO:0000256" key="4">
    <source>
        <dbReference type="ARBA" id="ARBA00022989"/>
    </source>
</evidence>
<dbReference type="GO" id="GO:0016020">
    <property type="term" value="C:membrane"/>
    <property type="evidence" value="ECO:0007669"/>
    <property type="project" value="UniProtKB-SubCell"/>
</dbReference>
<dbReference type="Proteomes" id="UP000291483">
    <property type="component" value="Unassembled WGS sequence"/>
</dbReference>
<evidence type="ECO:0000256" key="3">
    <source>
        <dbReference type="ARBA" id="ARBA00022692"/>
    </source>
</evidence>
<comment type="similarity">
    <text evidence="2">Belongs to the DsbD family.</text>
</comment>
<organism evidence="8 9">
    <name type="scientific">Microterricola gilva</name>
    <dbReference type="NCBI Taxonomy" id="393267"/>
    <lineage>
        <taxon>Bacteria</taxon>
        <taxon>Bacillati</taxon>
        <taxon>Actinomycetota</taxon>
        <taxon>Actinomycetes</taxon>
        <taxon>Micrococcales</taxon>
        <taxon>Microbacteriaceae</taxon>
        <taxon>Microterricola</taxon>
    </lineage>
</organism>
<accession>A0A4Q8AK07</accession>
<keyword evidence="5 6" id="KW-0472">Membrane</keyword>
<dbReference type="Pfam" id="PF02683">
    <property type="entry name" value="DsbD_TM"/>
    <property type="match status" value="1"/>
</dbReference>
<feature type="domain" description="Cytochrome C biogenesis protein transmembrane" evidence="7">
    <location>
        <begin position="8"/>
        <end position="180"/>
    </location>
</feature>
<dbReference type="OrthoDB" id="4332145at2"/>
<evidence type="ECO:0000256" key="5">
    <source>
        <dbReference type="ARBA" id="ARBA00023136"/>
    </source>
</evidence>
<dbReference type="InterPro" id="IPR003834">
    <property type="entry name" value="Cyt_c_assmbl_TM_dom"/>
</dbReference>
<evidence type="ECO:0000259" key="7">
    <source>
        <dbReference type="Pfam" id="PF02683"/>
    </source>
</evidence>